<dbReference type="Proteomes" id="UP000185669">
    <property type="component" value="Unassembled WGS sequence"/>
</dbReference>
<dbReference type="Gene3D" id="2.20.150.10">
    <property type="entry name" value="putative 5-dehydro-2- deoxygluconokinase"/>
    <property type="match status" value="1"/>
</dbReference>
<keyword evidence="3 6" id="KW-0547">Nucleotide-binding</keyword>
<dbReference type="InterPro" id="IPR050306">
    <property type="entry name" value="PfkB_Carbo_kinase"/>
</dbReference>
<dbReference type="InterPro" id="IPR023314">
    <property type="entry name" value="Myo_inos_IolC-like_sf"/>
</dbReference>
<dbReference type="InterPro" id="IPR022841">
    <property type="entry name" value="DKG_kinase_firmi"/>
</dbReference>
<dbReference type="AlphaFoldDB" id="A0A1N6QYY8"/>
<evidence type="ECO:0000256" key="6">
    <source>
        <dbReference type="HAMAP-Rule" id="MF_01668"/>
    </source>
</evidence>
<name>A0A1N6QYY8_9FIRM</name>
<evidence type="ECO:0000256" key="5">
    <source>
        <dbReference type="ARBA" id="ARBA00022840"/>
    </source>
</evidence>
<dbReference type="SUPFAM" id="SSF53613">
    <property type="entry name" value="Ribokinase-like"/>
    <property type="match status" value="1"/>
</dbReference>
<dbReference type="InterPro" id="IPR002173">
    <property type="entry name" value="Carboh/pur_kinase_PfkB_CS"/>
</dbReference>
<dbReference type="RefSeq" id="WP_076543781.1">
    <property type="nucleotide sequence ID" value="NZ_FTNC01000002.1"/>
</dbReference>
<dbReference type="EC" id="2.7.1.92" evidence="6"/>
<dbReference type="GO" id="GO:0047590">
    <property type="term" value="F:5-dehydro-2-deoxygluconokinase activity"/>
    <property type="evidence" value="ECO:0007669"/>
    <property type="project" value="UniProtKB-UniRule"/>
</dbReference>
<dbReference type="GO" id="GO:0005524">
    <property type="term" value="F:ATP binding"/>
    <property type="evidence" value="ECO:0007669"/>
    <property type="project" value="UniProtKB-UniRule"/>
</dbReference>
<sequence length="339" mass="37885">MNNINFDQNKKYDLIALGRAAVDLNANELYTTLEETETFTKYVGGSPANVAIGMARLNKETGFIGRVADDQFGNYVLQYFENEGIDISNMPVDSSGAKTGLTFTEIKSKTESSILMYRNEAVDLKLCTDDINEDYIKNSKALLISGTALSAEPSRQAALLAVEYAVKNNVKVIFDIDYRPYSWKSEAETGIYYTKVAEKSDIIIGSRSEFNYMEKIIKEEDRTDKEVAEHWFSFNSKLVVIKHGKEGSTAYTLEGESYDVKIFPVEMIKSFGGGDAYASAFIYGLLEDWDILDALEFGSASASMLVSAHSCSDAMPTADEIKEFIEEKKKEYGERVVRD</sequence>
<gene>
    <name evidence="6" type="primary">iolC</name>
    <name evidence="8" type="ORF">SAMN05421834_102107</name>
</gene>
<dbReference type="CDD" id="cd01166">
    <property type="entry name" value="KdgK"/>
    <property type="match status" value="1"/>
</dbReference>
<dbReference type="EMBL" id="FTNC01000002">
    <property type="protein sequence ID" value="SIQ21789.1"/>
    <property type="molecule type" value="Genomic_DNA"/>
</dbReference>
<dbReference type="Pfam" id="PF00294">
    <property type="entry name" value="PfkB"/>
    <property type="match status" value="1"/>
</dbReference>
<keyword evidence="9" id="KW-1185">Reference proteome</keyword>
<comment type="catalytic activity">
    <reaction evidence="6">
        <text>5-dehydro-2-deoxy-D-gluconate + ATP = 6-phospho-5-dehydro-2-deoxy-D-gluconate + ADP + H(+)</text>
        <dbReference type="Rhea" id="RHEA:13497"/>
        <dbReference type="ChEBI" id="CHEBI:15378"/>
        <dbReference type="ChEBI" id="CHEBI:16669"/>
        <dbReference type="ChEBI" id="CHEBI:30616"/>
        <dbReference type="ChEBI" id="CHEBI:57949"/>
        <dbReference type="ChEBI" id="CHEBI:456216"/>
        <dbReference type="EC" id="2.7.1.92"/>
    </reaction>
</comment>
<dbReference type="InterPro" id="IPR011611">
    <property type="entry name" value="PfkB_dom"/>
</dbReference>
<evidence type="ECO:0000259" key="7">
    <source>
        <dbReference type="Pfam" id="PF00294"/>
    </source>
</evidence>
<keyword evidence="2 6" id="KW-0808">Transferase</keyword>
<evidence type="ECO:0000256" key="3">
    <source>
        <dbReference type="ARBA" id="ARBA00022741"/>
    </source>
</evidence>
<dbReference type="PANTHER" id="PTHR43085:SF49">
    <property type="entry name" value="5-DEHYDRO-2-DEOXYGLUCONOKINASE"/>
    <property type="match status" value="1"/>
</dbReference>
<evidence type="ECO:0000313" key="8">
    <source>
        <dbReference type="EMBL" id="SIQ21789.1"/>
    </source>
</evidence>
<dbReference type="InterPro" id="IPR030830">
    <property type="entry name" value="Myo_inos_IolC"/>
</dbReference>
<feature type="domain" description="Carbohydrate kinase PfkB" evidence="7">
    <location>
        <begin position="14"/>
        <end position="317"/>
    </location>
</feature>
<evidence type="ECO:0000313" key="9">
    <source>
        <dbReference type="Proteomes" id="UP000185669"/>
    </source>
</evidence>
<dbReference type="UniPathway" id="UPA00076">
    <property type="reaction ID" value="UER00146"/>
</dbReference>
<dbReference type="PANTHER" id="PTHR43085">
    <property type="entry name" value="HEXOKINASE FAMILY MEMBER"/>
    <property type="match status" value="1"/>
</dbReference>
<dbReference type="InterPro" id="IPR029056">
    <property type="entry name" value="Ribokinase-like"/>
</dbReference>
<dbReference type="HAMAP" id="MF_01668">
    <property type="entry name" value="IolC"/>
    <property type="match status" value="1"/>
</dbReference>
<organism evidence="8 9">
    <name type="scientific">Halanaerobium kushneri</name>
    <dbReference type="NCBI Taxonomy" id="56779"/>
    <lineage>
        <taxon>Bacteria</taxon>
        <taxon>Bacillati</taxon>
        <taxon>Bacillota</taxon>
        <taxon>Clostridia</taxon>
        <taxon>Halanaerobiales</taxon>
        <taxon>Halanaerobiaceae</taxon>
        <taxon>Halanaerobium</taxon>
    </lineage>
</organism>
<keyword evidence="4 6" id="KW-0418">Kinase</keyword>
<evidence type="ECO:0000256" key="2">
    <source>
        <dbReference type="ARBA" id="ARBA00022679"/>
    </source>
</evidence>
<keyword evidence="5 6" id="KW-0067">ATP-binding</keyword>
<dbReference type="STRING" id="56779.SAMN05421834_102107"/>
<evidence type="ECO:0000256" key="1">
    <source>
        <dbReference type="ARBA" id="ARBA00010688"/>
    </source>
</evidence>
<comment type="pathway">
    <text evidence="6">Polyol metabolism; myo-inositol degradation into acetyl-CoA; acetyl-CoA from myo-inositol: step 5/7.</text>
</comment>
<dbReference type="Gene3D" id="3.40.1190.20">
    <property type="match status" value="1"/>
</dbReference>
<proteinExistence type="inferred from homology"/>
<protein>
    <recommendedName>
        <fullName evidence="6">5-dehydro-2-deoxygluconokinase</fullName>
        <ecNumber evidence="6">2.7.1.92</ecNumber>
    </recommendedName>
    <alternativeName>
        <fullName evidence="6">2-deoxy-5-keto-D-gluconate kinase</fullName>
        <shortName evidence="6">DKG kinase</shortName>
    </alternativeName>
</protein>
<comment type="similarity">
    <text evidence="1 6">Belongs to the carbohydrate kinase PfkB family.</text>
</comment>
<comment type="function">
    <text evidence="6">Catalyzes the phosphorylation of 5-dehydro-2-deoxy-D-gluconate (2-deoxy-5-keto-D-gluconate or DKG) to 6-phospho-5-dehydro-2-deoxy-D-gluconate (DKGP).</text>
</comment>
<reference evidence="9" key="1">
    <citation type="submission" date="2017-01" db="EMBL/GenBank/DDBJ databases">
        <authorList>
            <person name="Varghese N."/>
            <person name="Submissions S."/>
        </authorList>
    </citation>
    <scope>NUCLEOTIDE SEQUENCE [LARGE SCALE GENOMIC DNA]</scope>
    <source>
        <strain evidence="9">ATCC 700103</strain>
    </source>
</reference>
<accession>A0A1N6QYY8</accession>
<dbReference type="NCBIfam" id="TIGR04382">
    <property type="entry name" value="myo_inos_iolC_N"/>
    <property type="match status" value="1"/>
</dbReference>
<evidence type="ECO:0000256" key="4">
    <source>
        <dbReference type="ARBA" id="ARBA00022777"/>
    </source>
</evidence>
<dbReference type="GO" id="GO:0019310">
    <property type="term" value="P:inositol catabolic process"/>
    <property type="evidence" value="ECO:0007669"/>
    <property type="project" value="UniProtKB-UniRule"/>
</dbReference>
<dbReference type="OrthoDB" id="9813569at2"/>
<dbReference type="PROSITE" id="PS00584">
    <property type="entry name" value="PFKB_KINASES_2"/>
    <property type="match status" value="1"/>
</dbReference>